<dbReference type="InterPro" id="IPR001031">
    <property type="entry name" value="Thioesterase"/>
</dbReference>
<dbReference type="Pfam" id="PF08659">
    <property type="entry name" value="KR"/>
    <property type="match status" value="1"/>
</dbReference>
<dbReference type="SMART" id="SM00829">
    <property type="entry name" value="PKS_ER"/>
    <property type="match status" value="1"/>
</dbReference>
<dbReference type="SUPFAM" id="SSF47336">
    <property type="entry name" value="ACP-like"/>
    <property type="match status" value="1"/>
</dbReference>
<evidence type="ECO:0000256" key="2">
    <source>
        <dbReference type="ARBA" id="ARBA00012873"/>
    </source>
</evidence>
<dbReference type="Pfam" id="PF00975">
    <property type="entry name" value="Thioesterase"/>
    <property type="match status" value="1"/>
</dbReference>
<comment type="catalytic activity">
    <reaction evidence="14">
        <text>acetyl-CoA + n malonyl-CoA + 2n NADPH + 2n H(+) = a long-chain fatty acid + (n+1) CoA + n CO2 + 2n NADP(+).</text>
        <dbReference type="EC" id="2.3.1.85"/>
    </reaction>
</comment>
<keyword evidence="4" id="KW-0596">Phosphopantetheine</keyword>
<comment type="caution">
    <text evidence="16">The sequence shown here is derived from an EMBL/GenBank/DDBJ whole genome shotgun (WGS) entry which is preliminary data.</text>
</comment>
<dbReference type="PANTHER" id="PTHR43775:SF7">
    <property type="entry name" value="FATTY ACID SYNTHASE"/>
    <property type="match status" value="1"/>
</dbReference>
<accession>A0A1Y3EXC6</accession>
<evidence type="ECO:0000256" key="14">
    <source>
        <dbReference type="ARBA" id="ARBA00044883"/>
    </source>
</evidence>
<dbReference type="SUPFAM" id="SSF50129">
    <property type="entry name" value="GroES-like"/>
    <property type="match status" value="1"/>
</dbReference>
<dbReference type="SMART" id="SM00822">
    <property type="entry name" value="PKS_KR"/>
    <property type="match status" value="1"/>
</dbReference>
<dbReference type="PANTHER" id="PTHR43775">
    <property type="entry name" value="FATTY ACID SYNTHASE"/>
    <property type="match status" value="1"/>
</dbReference>
<dbReference type="GO" id="GO:0006633">
    <property type="term" value="P:fatty acid biosynthetic process"/>
    <property type="evidence" value="ECO:0007669"/>
    <property type="project" value="UniProtKB-KW"/>
</dbReference>
<dbReference type="GO" id="GO:0016491">
    <property type="term" value="F:oxidoreductase activity"/>
    <property type="evidence" value="ECO:0007669"/>
    <property type="project" value="UniProtKB-KW"/>
</dbReference>
<dbReference type="Pfam" id="PF00550">
    <property type="entry name" value="PP-binding"/>
    <property type="match status" value="1"/>
</dbReference>
<keyword evidence="9" id="KW-0521">NADP</keyword>
<protein>
    <recommendedName>
        <fullName evidence="3">Fatty acid synthase</fullName>
        <ecNumber evidence="2">2.3.1.85</ecNumber>
        <ecNumber evidence="1">3.1.2.14</ecNumber>
    </recommendedName>
</protein>
<evidence type="ECO:0000313" key="16">
    <source>
        <dbReference type="EMBL" id="OUC49803.1"/>
    </source>
</evidence>
<keyword evidence="6" id="KW-0597">Phosphoprotein</keyword>
<dbReference type="InterPro" id="IPR020806">
    <property type="entry name" value="PKS_PP-bd"/>
</dbReference>
<evidence type="ECO:0000313" key="17">
    <source>
        <dbReference type="Proteomes" id="UP000243006"/>
    </source>
</evidence>
<evidence type="ECO:0000259" key="15">
    <source>
        <dbReference type="PROSITE" id="PS50075"/>
    </source>
</evidence>
<dbReference type="SUPFAM" id="SSF53474">
    <property type="entry name" value="alpha/beta-Hydrolases"/>
    <property type="match status" value="1"/>
</dbReference>
<dbReference type="InterPro" id="IPR029058">
    <property type="entry name" value="AB_hydrolase_fold"/>
</dbReference>
<evidence type="ECO:0000256" key="13">
    <source>
        <dbReference type="ARBA" id="ARBA00023268"/>
    </source>
</evidence>
<keyword evidence="5" id="KW-0444">Lipid biosynthesis</keyword>
<dbReference type="CDD" id="cd05195">
    <property type="entry name" value="enoyl_red"/>
    <property type="match status" value="1"/>
</dbReference>
<dbReference type="PROSITE" id="PS50075">
    <property type="entry name" value="CARRIER"/>
    <property type="match status" value="1"/>
</dbReference>
<dbReference type="FunFam" id="1.10.1200.10:FF:000013">
    <property type="entry name" value="Fatty acid synthase"/>
    <property type="match status" value="1"/>
</dbReference>
<dbReference type="InterPro" id="IPR050091">
    <property type="entry name" value="PKS_NRPS_Biosynth_Enz"/>
</dbReference>
<dbReference type="InterPro" id="IPR020843">
    <property type="entry name" value="ER"/>
</dbReference>
<dbReference type="Pfam" id="PF13602">
    <property type="entry name" value="ADH_zinc_N_2"/>
    <property type="match status" value="1"/>
</dbReference>
<evidence type="ECO:0000256" key="3">
    <source>
        <dbReference type="ARBA" id="ARBA00018769"/>
    </source>
</evidence>
<proteinExistence type="predicted"/>
<dbReference type="GO" id="GO:0016297">
    <property type="term" value="F:fatty acyl-[ACP] hydrolase activity"/>
    <property type="evidence" value="ECO:0007669"/>
    <property type="project" value="UniProtKB-EC"/>
</dbReference>
<name>A0A1Y3EXC6_9BILA</name>
<evidence type="ECO:0000256" key="6">
    <source>
        <dbReference type="ARBA" id="ARBA00022553"/>
    </source>
</evidence>
<evidence type="ECO:0000256" key="12">
    <source>
        <dbReference type="ARBA" id="ARBA00023160"/>
    </source>
</evidence>
<evidence type="ECO:0000256" key="5">
    <source>
        <dbReference type="ARBA" id="ARBA00022516"/>
    </source>
</evidence>
<dbReference type="InterPro" id="IPR013968">
    <property type="entry name" value="PKS_KR"/>
</dbReference>
<dbReference type="InterPro" id="IPR036736">
    <property type="entry name" value="ACP-like_sf"/>
</dbReference>
<dbReference type="Gene3D" id="3.40.50.720">
    <property type="entry name" value="NAD(P)-binding Rossmann-like Domain"/>
    <property type="match status" value="2"/>
</dbReference>
<dbReference type="EMBL" id="LVZM01000270">
    <property type="protein sequence ID" value="OUC49803.1"/>
    <property type="molecule type" value="Genomic_DNA"/>
</dbReference>
<dbReference type="InterPro" id="IPR036291">
    <property type="entry name" value="NAD(P)-bd_dom_sf"/>
</dbReference>
<reference evidence="16 17" key="1">
    <citation type="submission" date="2015-04" db="EMBL/GenBank/DDBJ databases">
        <title>Draft genome of the roundworm Trichinella nativa.</title>
        <authorList>
            <person name="Mitreva M."/>
        </authorList>
    </citation>
    <scope>NUCLEOTIDE SEQUENCE [LARGE SCALE GENOMIC DNA]</scope>
    <source>
        <strain evidence="16 17">ISS45</strain>
    </source>
</reference>
<evidence type="ECO:0000256" key="10">
    <source>
        <dbReference type="ARBA" id="ARBA00023002"/>
    </source>
</evidence>
<evidence type="ECO:0000256" key="8">
    <source>
        <dbReference type="ARBA" id="ARBA00022832"/>
    </source>
</evidence>
<feature type="domain" description="Carrier" evidence="15">
    <location>
        <begin position="492"/>
        <end position="569"/>
    </location>
</feature>
<keyword evidence="8" id="KW-0276">Fatty acid metabolism</keyword>
<keyword evidence="10" id="KW-0560">Oxidoreductase</keyword>
<dbReference type="SUPFAM" id="SSF51735">
    <property type="entry name" value="NAD(P)-binding Rossmann-fold domains"/>
    <property type="match status" value="2"/>
</dbReference>
<evidence type="ECO:0000256" key="7">
    <source>
        <dbReference type="ARBA" id="ARBA00022679"/>
    </source>
</evidence>
<keyword evidence="7" id="KW-0808">Transferase</keyword>
<gene>
    <name evidence="16" type="ORF">D917_05056</name>
</gene>
<keyword evidence="11" id="KW-0443">Lipid metabolism</keyword>
<evidence type="ECO:0000256" key="11">
    <source>
        <dbReference type="ARBA" id="ARBA00023098"/>
    </source>
</evidence>
<dbReference type="InterPro" id="IPR057326">
    <property type="entry name" value="KR_dom"/>
</dbReference>
<dbReference type="InterPro" id="IPR011032">
    <property type="entry name" value="GroES-like_sf"/>
</dbReference>
<dbReference type="SMART" id="SM00823">
    <property type="entry name" value="PKS_PP"/>
    <property type="match status" value="1"/>
</dbReference>
<dbReference type="EC" id="2.3.1.85" evidence="2"/>
<dbReference type="Gene3D" id="1.10.1200.10">
    <property type="entry name" value="ACP-like"/>
    <property type="match status" value="1"/>
</dbReference>
<evidence type="ECO:0000256" key="9">
    <source>
        <dbReference type="ARBA" id="ARBA00022857"/>
    </source>
</evidence>
<dbReference type="Gene3D" id="3.40.50.1820">
    <property type="entry name" value="alpha/beta hydrolase"/>
    <property type="match status" value="1"/>
</dbReference>
<dbReference type="Proteomes" id="UP000243006">
    <property type="component" value="Unassembled WGS sequence"/>
</dbReference>
<sequence length="867" mass="95881">MLATGRLSVDAIPGTFLDRECLLGMEFSGCLKSGERIMGLLPCQALATTVVADMRFVWKVPESWTLEEAATVPVVYTTAFYALIVRGRMQRGEKVLIHSGSGGVGMAAIAIALSHGCEVFTTVGSEEKKSFLKATFPQLEDRHFSSSRTTDFEFHIMHATSGRGVDLVLNSLAEEKLQASVRCLAQHGRFLEIGKYDLSADSKLGMSLFLKNVAFHGILLDSLFDQNNKEWSEVSRLLVKGIADGIVKPLPASVFPHGKAEDAFRYMAAGKHKGKVLLKIRNEEPAGKITPFLVQAVARSYCCPEHTYVITGGLGGFGLELSNWLISRGAKKIVLTSRSGVKTGYQARYLYFWRRMGISIVVMTHDVSDPAQAAQLIKDAQELGPIGGIFHLAMVLRDCNAGQTNYGWANSTMERMINQRIADNLPGIAIQWGAIGDVGIVQEKIGNNSTVVGGTYPQRIPSCLQCLDCFLSWRQGIFSSFIRAETGGKNKSEKNGDAMQAIAHILGISDLKQVDPDSSLGDLGLDSLMGVEIKQTLERDYDVVLSMKDIRTLTLNKLVEITSNATSPGKERSVSVEMSAEQNLMMFRLNIDLNSLRPEKTVIKINSVEEGRPVFLVHPIEGVASSLEMLASKLPFPVYCLQCTPEAPLDSMETLALYYSEQIRTVCPDPPYRIVGYSFGALIAFEMANLIQEKNPDNPNAVLPLILLDSSHRYMTMYRKAYRMAYGVDSSSLMNDPRFESELLCAFCYRFSQADYKLLRHQLITLPSWEERVSLVTEKIMEGGLFKDPEIVSFALNSLRQKFLAADRYSPTRTFRGDVTLVRSEDTIVVTGKVLLHIVEGDHYSFIHETGVDKTAAIITETIKATE</sequence>
<keyword evidence="13" id="KW-0511">Multifunctional enzyme</keyword>
<evidence type="ECO:0000256" key="4">
    <source>
        <dbReference type="ARBA" id="ARBA00022450"/>
    </source>
</evidence>
<dbReference type="EC" id="3.1.2.14" evidence="1"/>
<dbReference type="InterPro" id="IPR009081">
    <property type="entry name" value="PP-bd_ACP"/>
</dbReference>
<dbReference type="GO" id="GO:0031177">
    <property type="term" value="F:phosphopantetheine binding"/>
    <property type="evidence" value="ECO:0007669"/>
    <property type="project" value="InterPro"/>
</dbReference>
<organism evidence="16 17">
    <name type="scientific">Trichinella nativa</name>
    <dbReference type="NCBI Taxonomy" id="6335"/>
    <lineage>
        <taxon>Eukaryota</taxon>
        <taxon>Metazoa</taxon>
        <taxon>Ecdysozoa</taxon>
        <taxon>Nematoda</taxon>
        <taxon>Enoplea</taxon>
        <taxon>Dorylaimia</taxon>
        <taxon>Trichinellida</taxon>
        <taxon>Trichinellidae</taxon>
        <taxon>Trichinella</taxon>
    </lineage>
</organism>
<evidence type="ECO:0000256" key="1">
    <source>
        <dbReference type="ARBA" id="ARBA00012480"/>
    </source>
</evidence>
<dbReference type="AlphaFoldDB" id="A0A1Y3EXC6"/>
<dbReference type="Gene3D" id="3.90.180.10">
    <property type="entry name" value="Medium-chain alcohol dehydrogenases, catalytic domain"/>
    <property type="match status" value="1"/>
</dbReference>
<dbReference type="GO" id="GO:0004312">
    <property type="term" value="F:fatty acid synthase activity"/>
    <property type="evidence" value="ECO:0007669"/>
    <property type="project" value="UniProtKB-EC"/>
</dbReference>
<keyword evidence="12" id="KW-0275">Fatty acid biosynthesis</keyword>
<dbReference type="FunFam" id="3.40.50.720:FF:000209">
    <property type="entry name" value="Polyketide synthase Pks12"/>
    <property type="match status" value="1"/>
</dbReference>